<evidence type="ECO:0000256" key="2">
    <source>
        <dbReference type="ARBA" id="ARBA00022723"/>
    </source>
</evidence>
<evidence type="ECO:0000256" key="3">
    <source>
        <dbReference type="ARBA" id="ARBA00022801"/>
    </source>
</evidence>
<accession>A0ABQ6E130</accession>
<dbReference type="InterPro" id="IPR006379">
    <property type="entry name" value="HAD-SF_hydro_IIB"/>
</dbReference>
<comment type="caution">
    <text evidence="6">The sequence shown here is derived from an EMBL/GenBank/DDBJ whole genome shotgun (WGS) entry which is preliminary data.</text>
</comment>
<gene>
    <name evidence="6" type="ORF">GCM10007916_21130</name>
</gene>
<dbReference type="NCBIfam" id="TIGR00099">
    <property type="entry name" value="Cof-subfamily"/>
    <property type="match status" value="1"/>
</dbReference>
<keyword evidence="4" id="KW-0460">Magnesium</keyword>
<evidence type="ECO:0000256" key="5">
    <source>
        <dbReference type="ARBA" id="ARBA00034778"/>
    </source>
</evidence>
<dbReference type="Gene3D" id="3.40.50.1000">
    <property type="entry name" value="HAD superfamily/HAD-like"/>
    <property type="match status" value="1"/>
</dbReference>
<evidence type="ECO:0000313" key="6">
    <source>
        <dbReference type="EMBL" id="GLS91045.1"/>
    </source>
</evidence>
<dbReference type="SFLD" id="SFLDG01140">
    <property type="entry name" value="C2.B:_Phosphomannomutase_and_P"/>
    <property type="match status" value="1"/>
</dbReference>
<dbReference type="SFLD" id="SFLDS00003">
    <property type="entry name" value="Haloacid_Dehalogenase"/>
    <property type="match status" value="1"/>
</dbReference>
<sequence>MYKIMASDLDGTLLTSDHKILPFTQKTLTQLHQQGKEFAFATGRHHIDVGQMREQLGIPAYMITSNGACIHNSENELVFQQNLSADVISQVINSVKNDPQININIYRHDDWLANKIDEKTLCGHANFPCSLFDINNPPLENVSKIFLTHQQQDHENLAGWEEKLKTQLSDFAHVTFSSPSCLEIMDSGVSKGNALEAIAKLKGVTLQDCIAFGDGMNDVEMLTMAGKGIVMGTSHYRVKNALPTLEVIGNSDDQAVAHYLTEHLLLVEAS</sequence>
<protein>
    <submittedName>
        <fullName evidence="6">Hydrolase</fullName>
    </submittedName>
</protein>
<dbReference type="NCBIfam" id="TIGR01484">
    <property type="entry name" value="HAD-SF-IIB"/>
    <property type="match status" value="1"/>
</dbReference>
<dbReference type="RefSeq" id="WP_284204166.1">
    <property type="nucleotide sequence ID" value="NZ_BSPQ01000009.1"/>
</dbReference>
<evidence type="ECO:0000313" key="7">
    <source>
        <dbReference type="Proteomes" id="UP001157353"/>
    </source>
</evidence>
<dbReference type="Pfam" id="PF08282">
    <property type="entry name" value="Hydrolase_3"/>
    <property type="match status" value="1"/>
</dbReference>
<comment type="similarity">
    <text evidence="5">Belongs to the HAD-like hydrolase superfamily. Cof family.</text>
</comment>
<organism evidence="6 7">
    <name type="scientific">Psychromonas marina</name>
    <dbReference type="NCBI Taxonomy" id="88364"/>
    <lineage>
        <taxon>Bacteria</taxon>
        <taxon>Pseudomonadati</taxon>
        <taxon>Pseudomonadota</taxon>
        <taxon>Gammaproteobacteria</taxon>
        <taxon>Alteromonadales</taxon>
        <taxon>Psychromonadaceae</taxon>
        <taxon>Psychromonas</taxon>
    </lineage>
</organism>
<dbReference type="PANTHER" id="PTHR47267">
    <property type="match status" value="1"/>
</dbReference>
<dbReference type="EMBL" id="BSPQ01000009">
    <property type="protein sequence ID" value="GLS91045.1"/>
    <property type="molecule type" value="Genomic_DNA"/>
</dbReference>
<dbReference type="Gene3D" id="3.30.1240.10">
    <property type="match status" value="1"/>
</dbReference>
<comment type="cofactor">
    <cofactor evidence="1">
        <name>Mg(2+)</name>
        <dbReference type="ChEBI" id="CHEBI:18420"/>
    </cofactor>
</comment>
<reference evidence="7" key="1">
    <citation type="journal article" date="2019" name="Int. J. Syst. Evol. Microbiol.">
        <title>The Global Catalogue of Microorganisms (GCM) 10K type strain sequencing project: providing services to taxonomists for standard genome sequencing and annotation.</title>
        <authorList>
            <consortium name="The Broad Institute Genomics Platform"/>
            <consortium name="The Broad Institute Genome Sequencing Center for Infectious Disease"/>
            <person name="Wu L."/>
            <person name="Ma J."/>
        </authorList>
    </citation>
    <scope>NUCLEOTIDE SEQUENCE [LARGE SCALE GENOMIC DNA]</scope>
    <source>
        <strain evidence="7">NBRC 103166</strain>
    </source>
</reference>
<proteinExistence type="inferred from homology"/>
<keyword evidence="3 6" id="KW-0378">Hydrolase</keyword>
<dbReference type="InterPro" id="IPR036412">
    <property type="entry name" value="HAD-like_sf"/>
</dbReference>
<dbReference type="PROSITE" id="PS01228">
    <property type="entry name" value="COF_1"/>
    <property type="match status" value="1"/>
</dbReference>
<dbReference type="CDD" id="cd07516">
    <property type="entry name" value="HAD_Pase"/>
    <property type="match status" value="1"/>
</dbReference>
<keyword evidence="7" id="KW-1185">Reference proteome</keyword>
<dbReference type="SUPFAM" id="SSF56784">
    <property type="entry name" value="HAD-like"/>
    <property type="match status" value="1"/>
</dbReference>
<dbReference type="GO" id="GO:0016787">
    <property type="term" value="F:hydrolase activity"/>
    <property type="evidence" value="ECO:0007669"/>
    <property type="project" value="UniProtKB-KW"/>
</dbReference>
<dbReference type="PANTHER" id="PTHR47267:SF4">
    <property type="entry name" value="PYRIDOXAL PHOSPHATE PHOSPHATASE YIGL"/>
    <property type="match status" value="1"/>
</dbReference>
<keyword evidence="2" id="KW-0479">Metal-binding</keyword>
<dbReference type="Proteomes" id="UP001157353">
    <property type="component" value="Unassembled WGS sequence"/>
</dbReference>
<name>A0ABQ6E130_9GAMM</name>
<evidence type="ECO:0000256" key="4">
    <source>
        <dbReference type="ARBA" id="ARBA00022842"/>
    </source>
</evidence>
<dbReference type="PROSITE" id="PS01229">
    <property type="entry name" value="COF_2"/>
    <property type="match status" value="1"/>
</dbReference>
<dbReference type="InterPro" id="IPR000150">
    <property type="entry name" value="Cof"/>
</dbReference>
<dbReference type="InterPro" id="IPR023214">
    <property type="entry name" value="HAD_sf"/>
</dbReference>
<evidence type="ECO:0000256" key="1">
    <source>
        <dbReference type="ARBA" id="ARBA00001946"/>
    </source>
</evidence>